<accession>A0A1U7NPV2</accession>
<evidence type="ECO:0000313" key="2">
    <source>
        <dbReference type="EMBL" id="OLU47664.1"/>
    </source>
</evidence>
<evidence type="ECO:0000313" key="3">
    <source>
        <dbReference type="Proteomes" id="UP000186705"/>
    </source>
</evidence>
<keyword evidence="1" id="KW-0812">Transmembrane</keyword>
<keyword evidence="1" id="KW-1133">Transmembrane helix</keyword>
<dbReference type="STRING" id="1862672.BO225_02135"/>
<dbReference type="Proteomes" id="UP000186705">
    <property type="component" value="Unassembled WGS sequence"/>
</dbReference>
<dbReference type="GeneID" id="78274745"/>
<name>A0A1U7NPV2_9FIRM</name>
<dbReference type="EMBL" id="MPKA01000044">
    <property type="protein sequence ID" value="OLU47664.1"/>
    <property type="molecule type" value="Genomic_DNA"/>
</dbReference>
<protein>
    <recommendedName>
        <fullName evidence="4">SdpI family protein</fullName>
    </recommendedName>
</protein>
<dbReference type="Pfam" id="PF13630">
    <property type="entry name" value="SdpI"/>
    <property type="match status" value="1"/>
</dbReference>
<reference evidence="2 3" key="1">
    <citation type="submission" date="2016-11" db="EMBL/GenBank/DDBJ databases">
        <title>Description of two novel members of the family Erysipelotrichaceae: Ileibacterium lipovorans gen. nov., sp. nov. and Dubosiella newyorkensis, gen. nov., sp. nov.</title>
        <authorList>
            <person name="Cox L.M."/>
            <person name="Sohn J."/>
            <person name="Tyrrell K.L."/>
            <person name="Citron D.M."/>
            <person name="Lawson P.A."/>
            <person name="Patel N.B."/>
            <person name="Iizumi T."/>
            <person name="Perez-Perez G.I."/>
            <person name="Goldstein E.J."/>
            <person name="Blaser M.J."/>
        </authorList>
    </citation>
    <scope>NUCLEOTIDE SEQUENCE [LARGE SCALE GENOMIC DNA]</scope>
    <source>
        <strain evidence="2 3">NYU-BL-A4</strain>
    </source>
</reference>
<dbReference type="OrthoDB" id="3173919at2"/>
<sequence length="119" mass="13677">MSSLPYVLISLLIPIMITVFGSILKNHPPAYRNQLFGYRSIRSMQNKKNWEMAQKLAGTLWWKMGWIDLVICLIVQFLLTLTHNALVIIYGTFALMVLQLVPLIVTFVLVERKLKQNGS</sequence>
<proteinExistence type="predicted"/>
<dbReference type="AlphaFoldDB" id="A0A1U7NPV2"/>
<gene>
    <name evidence="2" type="ORF">BO225_02135</name>
</gene>
<dbReference type="RefSeq" id="WP_076340637.1">
    <property type="nucleotide sequence ID" value="NZ_CANTAN010000021.1"/>
</dbReference>
<feature type="transmembrane region" description="Helical" evidence="1">
    <location>
        <begin position="6"/>
        <end position="24"/>
    </location>
</feature>
<feature type="transmembrane region" description="Helical" evidence="1">
    <location>
        <begin position="60"/>
        <end position="79"/>
    </location>
</feature>
<comment type="caution">
    <text evidence="2">The sequence shown here is derived from an EMBL/GenBank/DDBJ whole genome shotgun (WGS) entry which is preliminary data.</text>
</comment>
<evidence type="ECO:0008006" key="4">
    <source>
        <dbReference type="Google" id="ProtNLM"/>
    </source>
</evidence>
<evidence type="ECO:0000256" key="1">
    <source>
        <dbReference type="SAM" id="Phobius"/>
    </source>
</evidence>
<keyword evidence="3" id="KW-1185">Reference proteome</keyword>
<feature type="transmembrane region" description="Helical" evidence="1">
    <location>
        <begin position="85"/>
        <end position="110"/>
    </location>
</feature>
<dbReference type="InterPro" id="IPR025962">
    <property type="entry name" value="SdpI/YhfL"/>
</dbReference>
<organism evidence="2 3">
    <name type="scientific">Dubosiella newyorkensis</name>
    <dbReference type="NCBI Taxonomy" id="1862672"/>
    <lineage>
        <taxon>Bacteria</taxon>
        <taxon>Bacillati</taxon>
        <taxon>Bacillota</taxon>
        <taxon>Erysipelotrichia</taxon>
        <taxon>Erysipelotrichales</taxon>
        <taxon>Erysipelotrichaceae</taxon>
        <taxon>Dubosiella</taxon>
    </lineage>
</organism>
<keyword evidence="1" id="KW-0472">Membrane</keyword>